<evidence type="ECO:0000256" key="2">
    <source>
        <dbReference type="ARBA" id="ARBA00023315"/>
    </source>
</evidence>
<dbReference type="InterPro" id="IPR000182">
    <property type="entry name" value="GNAT_dom"/>
</dbReference>
<dbReference type="OrthoDB" id="27442at2"/>
<dbReference type="Proteomes" id="UP000092544">
    <property type="component" value="Unassembled WGS sequence"/>
</dbReference>
<dbReference type="GO" id="GO:0016747">
    <property type="term" value="F:acyltransferase activity, transferring groups other than amino-acyl groups"/>
    <property type="evidence" value="ECO:0007669"/>
    <property type="project" value="InterPro"/>
</dbReference>
<evidence type="ECO:0000313" key="5">
    <source>
        <dbReference type="Proteomes" id="UP000092544"/>
    </source>
</evidence>
<dbReference type="RefSeq" id="WP_067020889.1">
    <property type="nucleotide sequence ID" value="NZ_FLOB01000021.1"/>
</dbReference>
<organism evidence="4 5">
    <name type="scientific">Marinomonas spartinae</name>
    <dbReference type="NCBI Taxonomy" id="1792290"/>
    <lineage>
        <taxon>Bacteria</taxon>
        <taxon>Pseudomonadati</taxon>
        <taxon>Pseudomonadota</taxon>
        <taxon>Gammaproteobacteria</taxon>
        <taxon>Oceanospirillales</taxon>
        <taxon>Oceanospirillaceae</taxon>
        <taxon>Marinomonas</taxon>
    </lineage>
</organism>
<keyword evidence="1 4" id="KW-0808">Transferase</keyword>
<evidence type="ECO:0000259" key="3">
    <source>
        <dbReference type="PROSITE" id="PS51186"/>
    </source>
</evidence>
<dbReference type="PROSITE" id="PS51186">
    <property type="entry name" value="GNAT"/>
    <property type="match status" value="1"/>
</dbReference>
<dbReference type="AlphaFoldDB" id="A0A1A8TUX6"/>
<proteinExistence type="predicted"/>
<dbReference type="STRING" id="1792290.MSP8886_04268"/>
<dbReference type="InterPro" id="IPR051556">
    <property type="entry name" value="N-term/lysine_N-AcTrnsfr"/>
</dbReference>
<dbReference type="EC" id="2.3.1.-" evidence="4"/>
<dbReference type="CDD" id="cd04301">
    <property type="entry name" value="NAT_SF"/>
    <property type="match status" value="1"/>
</dbReference>
<dbReference type="InterPro" id="IPR016181">
    <property type="entry name" value="Acyl_CoA_acyltransferase"/>
</dbReference>
<protein>
    <submittedName>
        <fullName evidence="4">Putative N-acetyltransferase YycN</fullName>
        <ecNumber evidence="4">2.3.1.-</ecNumber>
    </submittedName>
</protein>
<gene>
    <name evidence="4" type="primary">yycN</name>
    <name evidence="4" type="ORF">MSP8886_04268</name>
</gene>
<reference evidence="4 5" key="1">
    <citation type="submission" date="2016-06" db="EMBL/GenBank/DDBJ databases">
        <authorList>
            <person name="Kjaerup R.B."/>
            <person name="Dalgaard T.S."/>
            <person name="Juul-Madsen H.R."/>
        </authorList>
    </citation>
    <scope>NUCLEOTIDE SEQUENCE [LARGE SCALE GENOMIC DNA]</scope>
    <source>
        <strain evidence="4 5">CECT 8886</strain>
    </source>
</reference>
<dbReference type="SUPFAM" id="SSF55729">
    <property type="entry name" value="Acyl-CoA N-acyltransferases (Nat)"/>
    <property type="match status" value="1"/>
</dbReference>
<accession>A0A1A8TUX6</accession>
<dbReference type="EMBL" id="FLOB01000021">
    <property type="protein sequence ID" value="SBS37793.1"/>
    <property type="molecule type" value="Genomic_DNA"/>
</dbReference>
<dbReference type="Pfam" id="PF00583">
    <property type="entry name" value="Acetyltransf_1"/>
    <property type="match status" value="1"/>
</dbReference>
<dbReference type="PANTHER" id="PTHR42919:SF8">
    <property type="entry name" value="N-ALPHA-ACETYLTRANSFERASE 50"/>
    <property type="match status" value="1"/>
</dbReference>
<evidence type="ECO:0000256" key="1">
    <source>
        <dbReference type="ARBA" id="ARBA00022679"/>
    </source>
</evidence>
<keyword evidence="2 4" id="KW-0012">Acyltransferase</keyword>
<feature type="domain" description="N-acetyltransferase" evidence="3">
    <location>
        <begin position="10"/>
        <end position="163"/>
    </location>
</feature>
<name>A0A1A8TUX6_9GAMM</name>
<evidence type="ECO:0000313" key="4">
    <source>
        <dbReference type="EMBL" id="SBS37793.1"/>
    </source>
</evidence>
<keyword evidence="5" id="KW-1185">Reference proteome</keyword>
<dbReference type="Gene3D" id="3.40.630.30">
    <property type="match status" value="1"/>
</dbReference>
<sequence>MSFLVPMSKPFFAPYIEELMVQYAKENVEAGRWQKSGSLSRARRDIERLLPCGLDTENHHFFEMKEPEVNETVGMVWLSLENSTTTSTVFIYDLEVKAEYRRKGYAKLALREIEDFAATHNIVNIGLHVFSHNAAAQKLYNEMGYDAVSINMVKKINQTDVYL</sequence>
<dbReference type="PANTHER" id="PTHR42919">
    <property type="entry name" value="N-ALPHA-ACETYLTRANSFERASE"/>
    <property type="match status" value="1"/>
</dbReference>